<dbReference type="Proteomes" id="UP000237752">
    <property type="component" value="Unassembled WGS sequence"/>
</dbReference>
<gene>
    <name evidence="7" type="ORF">CLV47_102312</name>
</gene>
<feature type="transmembrane region" description="Helical" evidence="5">
    <location>
        <begin position="92"/>
        <end position="121"/>
    </location>
</feature>
<evidence type="ECO:0000256" key="2">
    <source>
        <dbReference type="ARBA" id="ARBA00022692"/>
    </source>
</evidence>
<evidence type="ECO:0000313" key="8">
    <source>
        <dbReference type="Proteomes" id="UP000237752"/>
    </source>
</evidence>
<dbReference type="PANTHER" id="PTHR23534">
    <property type="entry name" value="MFS PERMEASE"/>
    <property type="match status" value="1"/>
</dbReference>
<evidence type="ECO:0000259" key="6">
    <source>
        <dbReference type="PROSITE" id="PS50850"/>
    </source>
</evidence>
<dbReference type="Gene3D" id="1.20.1250.20">
    <property type="entry name" value="MFS general substrate transporter like domains"/>
    <property type="match status" value="2"/>
</dbReference>
<name>A0A2T1A4U3_9ACTN</name>
<dbReference type="InterPro" id="IPR011701">
    <property type="entry name" value="MFS"/>
</dbReference>
<feature type="transmembrane region" description="Helical" evidence="5">
    <location>
        <begin position="248"/>
        <end position="271"/>
    </location>
</feature>
<keyword evidence="4 5" id="KW-0472">Membrane</keyword>
<proteinExistence type="predicted"/>
<feature type="transmembrane region" description="Helical" evidence="5">
    <location>
        <begin position="25"/>
        <end position="47"/>
    </location>
</feature>
<comment type="subcellular location">
    <subcellularLocation>
        <location evidence="1">Cell membrane</location>
        <topology evidence="1">Multi-pass membrane protein</topology>
    </subcellularLocation>
</comment>
<protein>
    <submittedName>
        <fullName evidence="7">Putative MFS family arabinose efflux permease</fullName>
    </submittedName>
</protein>
<feature type="domain" description="Major facilitator superfamily (MFS) profile" evidence="6">
    <location>
        <begin position="1"/>
        <end position="424"/>
    </location>
</feature>
<sequence length="429" mass="43080">MASDVVSIEAAYDEAAVQRNTLGTLFISQILGAIAVAAGIAMGGLILEYTTGSESAAGFAQAASTLGGALVAVPAARLAIRYGRRVSLASTYIYAAGGGVLVIIGAGLGLAAIALIGMFVFGAGSAASLQARFAGTDLATANNRGRTMSMMLFAVTAGGIVGPNLAEPTSHLAVGLGLPPYAGPFLVSVPFFLLGALLVVVRLRPDPLHVVAARHRVATIADVARPASKSMGVIAALRVLWKSVDGRIGLLAVVGAHAAMVSVMVMTPVHIGHAGHGLAAVGFVISGHVFGMYAFSPVFGWLTDRIGARWIAMLGAVLLLAACACAGTAADSATAQLAVGLFLLGFGWSASMVSGSLLVSNSTSDTDRPSVQGASDLTMGLAAALAASASGVIVAQWGYGALSVVAAFFTVPLIVALVLGLRRDTPQAV</sequence>
<feature type="transmembrane region" description="Helical" evidence="5">
    <location>
        <begin position="310"/>
        <end position="330"/>
    </location>
</feature>
<feature type="transmembrane region" description="Helical" evidence="5">
    <location>
        <begin position="399"/>
        <end position="421"/>
    </location>
</feature>
<accession>A0A2T1A4U3</accession>
<dbReference type="RefSeq" id="WP_170110951.1">
    <property type="nucleotide sequence ID" value="NZ_PVUE01000002.1"/>
</dbReference>
<reference evidence="7 8" key="1">
    <citation type="submission" date="2018-03" db="EMBL/GenBank/DDBJ databases">
        <title>Genomic Encyclopedia of Archaeal and Bacterial Type Strains, Phase II (KMG-II): from individual species to whole genera.</title>
        <authorList>
            <person name="Goeker M."/>
        </authorList>
    </citation>
    <scope>NUCLEOTIDE SEQUENCE [LARGE SCALE GENOMIC DNA]</scope>
    <source>
        <strain evidence="7 8">DSM 100065</strain>
    </source>
</reference>
<dbReference type="GO" id="GO:0005886">
    <property type="term" value="C:plasma membrane"/>
    <property type="evidence" value="ECO:0007669"/>
    <property type="project" value="UniProtKB-SubCell"/>
</dbReference>
<comment type="caution">
    <text evidence="7">The sequence shown here is derived from an EMBL/GenBank/DDBJ whole genome shotgun (WGS) entry which is preliminary data.</text>
</comment>
<dbReference type="InterPro" id="IPR020846">
    <property type="entry name" value="MFS_dom"/>
</dbReference>
<dbReference type="AlphaFoldDB" id="A0A2T1A4U3"/>
<dbReference type="SUPFAM" id="SSF103473">
    <property type="entry name" value="MFS general substrate transporter"/>
    <property type="match status" value="1"/>
</dbReference>
<feature type="transmembrane region" description="Helical" evidence="5">
    <location>
        <begin position="59"/>
        <end position="80"/>
    </location>
</feature>
<dbReference type="GO" id="GO:0022857">
    <property type="term" value="F:transmembrane transporter activity"/>
    <property type="evidence" value="ECO:0007669"/>
    <property type="project" value="InterPro"/>
</dbReference>
<feature type="transmembrane region" description="Helical" evidence="5">
    <location>
        <begin position="371"/>
        <end position="393"/>
    </location>
</feature>
<keyword evidence="3 5" id="KW-1133">Transmembrane helix</keyword>
<dbReference type="PROSITE" id="PS50850">
    <property type="entry name" value="MFS"/>
    <property type="match status" value="1"/>
</dbReference>
<dbReference type="PANTHER" id="PTHR23534:SF1">
    <property type="entry name" value="MAJOR FACILITATOR SUPERFAMILY PROTEIN"/>
    <property type="match status" value="1"/>
</dbReference>
<dbReference type="EMBL" id="PVUE01000002">
    <property type="protein sequence ID" value="PRZ43621.1"/>
    <property type="molecule type" value="Genomic_DNA"/>
</dbReference>
<feature type="transmembrane region" description="Helical" evidence="5">
    <location>
        <begin position="277"/>
        <end position="303"/>
    </location>
</feature>
<evidence type="ECO:0000256" key="3">
    <source>
        <dbReference type="ARBA" id="ARBA00022989"/>
    </source>
</evidence>
<organism evidence="7 8">
    <name type="scientific">Antricoccus suffuscus</name>
    <dbReference type="NCBI Taxonomy" id="1629062"/>
    <lineage>
        <taxon>Bacteria</taxon>
        <taxon>Bacillati</taxon>
        <taxon>Actinomycetota</taxon>
        <taxon>Actinomycetes</taxon>
        <taxon>Geodermatophilales</taxon>
        <taxon>Antricoccaceae</taxon>
        <taxon>Antricoccus</taxon>
    </lineage>
</organism>
<evidence type="ECO:0000256" key="1">
    <source>
        <dbReference type="ARBA" id="ARBA00004651"/>
    </source>
</evidence>
<keyword evidence="2 5" id="KW-0812">Transmembrane</keyword>
<evidence type="ECO:0000313" key="7">
    <source>
        <dbReference type="EMBL" id="PRZ43621.1"/>
    </source>
</evidence>
<evidence type="ECO:0000256" key="5">
    <source>
        <dbReference type="SAM" id="Phobius"/>
    </source>
</evidence>
<feature type="transmembrane region" description="Helical" evidence="5">
    <location>
        <begin position="181"/>
        <end position="201"/>
    </location>
</feature>
<feature type="transmembrane region" description="Helical" evidence="5">
    <location>
        <begin position="336"/>
        <end position="359"/>
    </location>
</feature>
<keyword evidence="8" id="KW-1185">Reference proteome</keyword>
<evidence type="ECO:0000256" key="4">
    <source>
        <dbReference type="ARBA" id="ARBA00023136"/>
    </source>
</evidence>
<dbReference type="InterPro" id="IPR036259">
    <property type="entry name" value="MFS_trans_sf"/>
</dbReference>
<dbReference type="Pfam" id="PF07690">
    <property type="entry name" value="MFS_1"/>
    <property type="match status" value="1"/>
</dbReference>